<evidence type="ECO:0000313" key="11">
    <source>
        <dbReference type="EMBL" id="CBH74051.1"/>
    </source>
</evidence>
<dbReference type="PROSITE" id="PS00076">
    <property type="entry name" value="PYRIDINE_REDOX_1"/>
    <property type="match status" value="1"/>
</dbReference>
<dbReference type="Gene3D" id="3.30.390.30">
    <property type="match status" value="1"/>
</dbReference>
<comment type="caution">
    <text evidence="11">The sequence shown here is derived from an EMBL/GenBank/DDBJ whole genome shotgun (WGS) entry which is preliminary data.</text>
</comment>
<dbReference type="FunFam" id="3.30.390.30:FF:000001">
    <property type="entry name" value="Dihydrolipoyl dehydrogenase"/>
    <property type="match status" value="1"/>
</dbReference>
<evidence type="ECO:0000256" key="3">
    <source>
        <dbReference type="ARBA" id="ARBA00022630"/>
    </source>
</evidence>
<evidence type="ECO:0000256" key="8">
    <source>
        <dbReference type="ARBA" id="ARBA00023284"/>
    </source>
</evidence>
<evidence type="ECO:0000259" key="10">
    <source>
        <dbReference type="Pfam" id="PF07992"/>
    </source>
</evidence>
<evidence type="ECO:0000259" key="9">
    <source>
        <dbReference type="Pfam" id="PF02852"/>
    </source>
</evidence>
<dbReference type="PRINTS" id="PR00411">
    <property type="entry name" value="PNDRDTASEI"/>
</dbReference>
<keyword evidence="5" id="KW-0521">NADP</keyword>
<feature type="domain" description="FAD/NAD(P)-binding" evidence="10">
    <location>
        <begin position="7"/>
        <end position="321"/>
    </location>
</feature>
<dbReference type="SUPFAM" id="SSF55424">
    <property type="entry name" value="FAD/NAD-linked reductases, dimerisation (C-terminal) domain"/>
    <property type="match status" value="1"/>
</dbReference>
<dbReference type="InterPro" id="IPR004099">
    <property type="entry name" value="Pyr_nucl-diS_OxRdtase_dimer"/>
</dbReference>
<sequence length="467" mass="49675">MSGRSHYDLVVIGAGSGGYAAARTARDLGASVGIVDRGPLGGLCILRGCMPSKALLASSDRVQAIRTAVALGITTGEPRVDMPYIAARKRALVGEFAADRIDGIERFPLHRGQAHFLSERELAVGDEILEADSFVIATGSNVAPHPLPGLVETGFLDSDALLDLEGIPESAIVLGGGYVGCELGQFLSRMGAHTQIVIRGEHLLSGADTDIGEALTEAFRNEGIAVHVRSRMQSVRKERGRKILRLERDGIGLDVDAEEIFYCLGRVPNIAGLDLERAGVTAHSVTGIEIDASMRTTNPRIFAVGDVTGEFLLVHIAIYQGEIAARNALSGGDERADYRLQRSHTVFTEPQIAVAGASEKELQRAGRPYVSGSYAFAEHGKAMCLGKTDGFVKMLADPADGRILGAACIGPEASELIHEIIVAMHFNATAEQFAKIPHLHPTLAEIWTYPAEECAEKIGASVVGAPR</sequence>
<feature type="domain" description="Pyridine nucleotide-disulphide oxidoreductase dimerisation" evidence="9">
    <location>
        <begin position="344"/>
        <end position="448"/>
    </location>
</feature>
<protein>
    <submittedName>
        <fullName evidence="11">Pyridine nucleotide-disulphide oxidoreductase dimerisation region</fullName>
    </submittedName>
</protein>
<evidence type="ECO:0000256" key="5">
    <source>
        <dbReference type="ARBA" id="ARBA00022857"/>
    </source>
</evidence>
<reference evidence="11" key="1">
    <citation type="submission" date="2009-10" db="EMBL/GenBank/DDBJ databases">
        <title>Diversity of trophic interactions inside an arsenic-rich microbial ecosystem.</title>
        <authorList>
            <person name="Bertin P.N."/>
            <person name="Heinrich-Salmeron A."/>
            <person name="Pelletier E."/>
            <person name="Goulhen-Chollet F."/>
            <person name="Arsene-Ploetze F."/>
            <person name="Gallien S."/>
            <person name="Calteau A."/>
            <person name="Vallenet D."/>
            <person name="Casiot C."/>
            <person name="Chane-Woon-Ming B."/>
            <person name="Giloteaux L."/>
            <person name="Barakat M."/>
            <person name="Bonnefoy V."/>
            <person name="Bruneel O."/>
            <person name="Chandler M."/>
            <person name="Cleiss J."/>
            <person name="Duran R."/>
            <person name="Elbaz-Poulichet F."/>
            <person name="Fonknechten N."/>
            <person name="Lauga B."/>
            <person name="Mornico D."/>
            <person name="Ortet P."/>
            <person name="Schaeffer C."/>
            <person name="Siguier P."/>
            <person name="Alexander Thil Smith A."/>
            <person name="Van Dorsselaer A."/>
            <person name="Weissenbach J."/>
            <person name="Medigue C."/>
            <person name="Le Paslier D."/>
        </authorList>
    </citation>
    <scope>NUCLEOTIDE SEQUENCE</scope>
</reference>
<keyword evidence="6" id="KW-0560">Oxidoreductase</keyword>
<dbReference type="SUPFAM" id="SSF51905">
    <property type="entry name" value="FAD/NAD(P)-binding domain"/>
    <property type="match status" value="1"/>
</dbReference>
<proteinExistence type="inferred from homology"/>
<dbReference type="Gene3D" id="3.50.50.60">
    <property type="entry name" value="FAD/NAD(P)-binding domain"/>
    <property type="match status" value="2"/>
</dbReference>
<dbReference type="InterPro" id="IPR036188">
    <property type="entry name" value="FAD/NAD-bd_sf"/>
</dbReference>
<dbReference type="GO" id="GO:0050660">
    <property type="term" value="F:flavin adenine dinucleotide binding"/>
    <property type="evidence" value="ECO:0007669"/>
    <property type="project" value="TreeGrafter"/>
</dbReference>
<evidence type="ECO:0000256" key="1">
    <source>
        <dbReference type="ARBA" id="ARBA00001974"/>
    </source>
</evidence>
<dbReference type="PIRSF" id="PIRSF000350">
    <property type="entry name" value="Mercury_reductase_MerA"/>
    <property type="match status" value="1"/>
</dbReference>
<keyword evidence="4" id="KW-0274">FAD</keyword>
<dbReference type="Pfam" id="PF07992">
    <property type="entry name" value="Pyr_redox_2"/>
    <property type="match status" value="1"/>
</dbReference>
<dbReference type="InterPro" id="IPR001100">
    <property type="entry name" value="Pyr_nuc-diS_OxRdtase"/>
</dbReference>
<dbReference type="EMBL" id="CABL01000001">
    <property type="protein sequence ID" value="CBH74051.1"/>
    <property type="molecule type" value="Genomic_DNA"/>
</dbReference>
<dbReference type="InterPro" id="IPR016156">
    <property type="entry name" value="FAD/NAD-linked_Rdtase_dimer_sf"/>
</dbReference>
<name>E6PC68_9ZZZZ</name>
<comment type="cofactor">
    <cofactor evidence="1">
        <name>FAD</name>
        <dbReference type="ChEBI" id="CHEBI:57692"/>
    </cofactor>
</comment>
<evidence type="ECO:0000256" key="6">
    <source>
        <dbReference type="ARBA" id="ARBA00023002"/>
    </source>
</evidence>
<dbReference type="AlphaFoldDB" id="E6PC68"/>
<dbReference type="PANTHER" id="PTHR43014">
    <property type="entry name" value="MERCURIC REDUCTASE"/>
    <property type="match status" value="1"/>
</dbReference>
<dbReference type="GO" id="GO:0016668">
    <property type="term" value="F:oxidoreductase activity, acting on a sulfur group of donors, NAD(P) as acceptor"/>
    <property type="evidence" value="ECO:0007669"/>
    <property type="project" value="InterPro"/>
</dbReference>
<dbReference type="PANTHER" id="PTHR43014:SF2">
    <property type="entry name" value="MERCURIC REDUCTASE"/>
    <property type="match status" value="1"/>
</dbReference>
<dbReference type="Pfam" id="PF02852">
    <property type="entry name" value="Pyr_redox_dim"/>
    <property type="match status" value="1"/>
</dbReference>
<dbReference type="InterPro" id="IPR023753">
    <property type="entry name" value="FAD/NAD-binding_dom"/>
</dbReference>
<evidence type="ECO:0000256" key="4">
    <source>
        <dbReference type="ARBA" id="ARBA00022827"/>
    </source>
</evidence>
<organism evidence="11">
    <name type="scientific">mine drainage metagenome</name>
    <dbReference type="NCBI Taxonomy" id="410659"/>
    <lineage>
        <taxon>unclassified sequences</taxon>
        <taxon>metagenomes</taxon>
        <taxon>ecological metagenomes</taxon>
    </lineage>
</organism>
<dbReference type="InterPro" id="IPR012999">
    <property type="entry name" value="Pyr_OxRdtase_I_AS"/>
</dbReference>
<evidence type="ECO:0000256" key="2">
    <source>
        <dbReference type="ARBA" id="ARBA00007532"/>
    </source>
</evidence>
<evidence type="ECO:0000256" key="7">
    <source>
        <dbReference type="ARBA" id="ARBA00023157"/>
    </source>
</evidence>
<gene>
    <name evidence="11" type="ORF">CARN1_1938</name>
</gene>
<keyword evidence="7" id="KW-1015">Disulfide bond</keyword>
<dbReference type="GO" id="GO:0003955">
    <property type="term" value="F:NAD(P)H dehydrogenase (quinone) activity"/>
    <property type="evidence" value="ECO:0007669"/>
    <property type="project" value="TreeGrafter"/>
</dbReference>
<accession>E6PC68</accession>
<keyword evidence="8" id="KW-0676">Redox-active center</keyword>
<keyword evidence="3" id="KW-0285">Flavoprotein</keyword>
<dbReference type="PRINTS" id="PR00368">
    <property type="entry name" value="FADPNR"/>
</dbReference>
<comment type="similarity">
    <text evidence="2">Belongs to the class-I pyridine nucleotide-disulfide oxidoreductase family.</text>
</comment>